<gene>
    <name evidence="1" type="ORF">AsAng_0052760</name>
</gene>
<protein>
    <submittedName>
        <fullName evidence="1">Uncharacterized protein</fullName>
    </submittedName>
</protein>
<dbReference type="KEGG" id="aup:AsAng_0052760"/>
<dbReference type="AlphaFoldDB" id="A0A916DVL4"/>
<accession>A0A916DVL4</accession>
<organism evidence="1 2">
    <name type="scientific">Aureispira anguillae</name>
    <dbReference type="NCBI Taxonomy" id="2864201"/>
    <lineage>
        <taxon>Bacteria</taxon>
        <taxon>Pseudomonadati</taxon>
        <taxon>Bacteroidota</taxon>
        <taxon>Saprospiria</taxon>
        <taxon>Saprospirales</taxon>
        <taxon>Saprospiraceae</taxon>
        <taxon>Aureispira</taxon>
    </lineage>
</organism>
<dbReference type="RefSeq" id="WP_264789711.1">
    <property type="nucleotide sequence ID" value="NZ_AP026867.1"/>
</dbReference>
<reference evidence="1" key="1">
    <citation type="submission" date="2022-09" db="EMBL/GenBank/DDBJ databases">
        <title>Aureispira anguillicida sp. nov., isolated from Leptocephalus of Japanese eel Anguilla japonica.</title>
        <authorList>
            <person name="Yuasa K."/>
            <person name="Mekata T."/>
            <person name="Ikunari K."/>
        </authorList>
    </citation>
    <scope>NUCLEOTIDE SEQUENCE</scope>
    <source>
        <strain evidence="1">EL160426</strain>
    </source>
</reference>
<evidence type="ECO:0000313" key="1">
    <source>
        <dbReference type="EMBL" id="BDS14496.1"/>
    </source>
</evidence>
<dbReference type="EMBL" id="AP026867">
    <property type="protein sequence ID" value="BDS14496.1"/>
    <property type="molecule type" value="Genomic_DNA"/>
</dbReference>
<name>A0A916DVL4_9BACT</name>
<evidence type="ECO:0000313" key="2">
    <source>
        <dbReference type="Proteomes" id="UP001060919"/>
    </source>
</evidence>
<sequence length="56" mass="6328">MNGKEDGEAVGALMILMFKENTNTGIGTGRQQLQILLTHFFITNFKTLIEKFLIKI</sequence>
<proteinExistence type="predicted"/>
<dbReference type="Proteomes" id="UP001060919">
    <property type="component" value="Chromosome"/>
</dbReference>
<keyword evidence="2" id="KW-1185">Reference proteome</keyword>